<dbReference type="EC" id="2.7.13.3" evidence="3"/>
<evidence type="ECO:0000256" key="1">
    <source>
        <dbReference type="ARBA" id="ARBA00000085"/>
    </source>
</evidence>
<dbReference type="InterPro" id="IPR036097">
    <property type="entry name" value="HisK_dim/P_sf"/>
</dbReference>
<evidence type="ECO:0000313" key="15">
    <source>
        <dbReference type="EMBL" id="SHE33886.1"/>
    </source>
</evidence>
<dbReference type="GO" id="GO:0005886">
    <property type="term" value="C:plasma membrane"/>
    <property type="evidence" value="ECO:0007669"/>
    <property type="project" value="TreeGrafter"/>
</dbReference>
<protein>
    <recommendedName>
        <fullName evidence="3">histidine kinase</fullName>
        <ecNumber evidence="3">2.7.13.3</ecNumber>
    </recommendedName>
</protein>
<dbReference type="PANTHER" id="PTHR45528">
    <property type="entry name" value="SENSOR HISTIDINE KINASE CPXA"/>
    <property type="match status" value="1"/>
</dbReference>
<keyword evidence="10 12" id="KW-0472">Membrane</keyword>
<dbReference type="SMART" id="SM00387">
    <property type="entry name" value="HATPase_c"/>
    <property type="match status" value="1"/>
</dbReference>
<dbReference type="SUPFAM" id="SSF55874">
    <property type="entry name" value="ATPase domain of HSP90 chaperone/DNA topoisomerase II/histidine kinase"/>
    <property type="match status" value="1"/>
</dbReference>
<dbReference type="InterPro" id="IPR005467">
    <property type="entry name" value="His_kinase_dom"/>
</dbReference>
<name>A0A1M4SNW5_9CLOT</name>
<keyword evidence="16" id="KW-1185">Reference proteome</keyword>
<dbReference type="SMART" id="SM00388">
    <property type="entry name" value="HisKA"/>
    <property type="match status" value="1"/>
</dbReference>
<evidence type="ECO:0000256" key="6">
    <source>
        <dbReference type="ARBA" id="ARBA00022692"/>
    </source>
</evidence>
<accession>A0A1M4SNW5</accession>
<dbReference type="InterPro" id="IPR036890">
    <property type="entry name" value="HATPase_C_sf"/>
</dbReference>
<dbReference type="InterPro" id="IPR003594">
    <property type="entry name" value="HATPase_dom"/>
</dbReference>
<evidence type="ECO:0000256" key="2">
    <source>
        <dbReference type="ARBA" id="ARBA00004141"/>
    </source>
</evidence>
<evidence type="ECO:0000256" key="8">
    <source>
        <dbReference type="ARBA" id="ARBA00022989"/>
    </source>
</evidence>
<dbReference type="InterPro" id="IPR003661">
    <property type="entry name" value="HisK_dim/P_dom"/>
</dbReference>
<evidence type="ECO:0000256" key="5">
    <source>
        <dbReference type="ARBA" id="ARBA00022679"/>
    </source>
</evidence>
<keyword evidence="5" id="KW-0808">Transferase</keyword>
<dbReference type="AlphaFoldDB" id="A0A1M4SNW5"/>
<dbReference type="Gene3D" id="1.10.287.130">
    <property type="match status" value="1"/>
</dbReference>
<comment type="catalytic activity">
    <reaction evidence="1">
        <text>ATP + protein L-histidine = ADP + protein N-phospho-L-histidine.</text>
        <dbReference type="EC" id="2.7.13.3"/>
    </reaction>
</comment>
<keyword evidence="6 12" id="KW-0812">Transmembrane</keyword>
<dbReference type="EMBL" id="FQVM01000001">
    <property type="protein sequence ID" value="SHE33886.1"/>
    <property type="molecule type" value="Genomic_DNA"/>
</dbReference>
<keyword evidence="8 12" id="KW-1133">Transmembrane helix</keyword>
<evidence type="ECO:0000256" key="10">
    <source>
        <dbReference type="ARBA" id="ARBA00023136"/>
    </source>
</evidence>
<dbReference type="Gene3D" id="6.10.340.10">
    <property type="match status" value="1"/>
</dbReference>
<dbReference type="OrthoDB" id="9786919at2"/>
<evidence type="ECO:0000313" key="16">
    <source>
        <dbReference type="Proteomes" id="UP000184035"/>
    </source>
</evidence>
<comment type="subcellular location">
    <subcellularLocation>
        <location evidence="2">Membrane</location>
        <topology evidence="2">Multi-pass membrane protein</topology>
    </subcellularLocation>
</comment>
<dbReference type="PROSITE" id="PS50109">
    <property type="entry name" value="HIS_KIN"/>
    <property type="match status" value="1"/>
</dbReference>
<feature type="transmembrane region" description="Helical" evidence="12">
    <location>
        <begin position="195"/>
        <end position="218"/>
    </location>
</feature>
<evidence type="ECO:0000256" key="9">
    <source>
        <dbReference type="ARBA" id="ARBA00023012"/>
    </source>
</evidence>
<dbReference type="FunFam" id="1.10.287.130:FF:000001">
    <property type="entry name" value="Two-component sensor histidine kinase"/>
    <property type="match status" value="1"/>
</dbReference>
<dbReference type="PROSITE" id="PS50885">
    <property type="entry name" value="HAMP"/>
    <property type="match status" value="1"/>
</dbReference>
<dbReference type="InterPro" id="IPR050398">
    <property type="entry name" value="HssS/ArlS-like"/>
</dbReference>
<evidence type="ECO:0000259" key="13">
    <source>
        <dbReference type="PROSITE" id="PS50109"/>
    </source>
</evidence>
<dbReference type="InterPro" id="IPR003660">
    <property type="entry name" value="HAMP_dom"/>
</dbReference>
<dbReference type="RefSeq" id="WP_083573410.1">
    <property type="nucleotide sequence ID" value="NZ_FQVM01000001.1"/>
</dbReference>
<dbReference type="Pfam" id="PF00672">
    <property type="entry name" value="HAMP"/>
    <property type="match status" value="1"/>
</dbReference>
<dbReference type="Pfam" id="PF02518">
    <property type="entry name" value="HATPase_c"/>
    <property type="match status" value="1"/>
</dbReference>
<evidence type="ECO:0000256" key="12">
    <source>
        <dbReference type="SAM" id="Phobius"/>
    </source>
</evidence>
<dbReference type="CDD" id="cd00082">
    <property type="entry name" value="HisKA"/>
    <property type="match status" value="1"/>
</dbReference>
<dbReference type="Gene3D" id="3.30.565.10">
    <property type="entry name" value="Histidine kinase-like ATPase, C-terminal domain"/>
    <property type="match status" value="1"/>
</dbReference>
<organism evidence="15 16">
    <name type="scientific">Clostridium fallax</name>
    <dbReference type="NCBI Taxonomy" id="1533"/>
    <lineage>
        <taxon>Bacteria</taxon>
        <taxon>Bacillati</taxon>
        <taxon>Bacillota</taxon>
        <taxon>Clostridia</taxon>
        <taxon>Eubacteriales</taxon>
        <taxon>Clostridiaceae</taxon>
        <taxon>Clostridium</taxon>
    </lineage>
</organism>
<feature type="domain" description="Histidine kinase" evidence="13">
    <location>
        <begin position="287"/>
        <end position="496"/>
    </location>
</feature>
<keyword evidence="9" id="KW-0902">Two-component regulatory system</keyword>
<keyword evidence="11" id="KW-0175">Coiled coil</keyword>
<feature type="domain" description="HAMP" evidence="14">
    <location>
        <begin position="219"/>
        <end position="272"/>
    </location>
</feature>
<feature type="transmembrane region" description="Helical" evidence="12">
    <location>
        <begin position="35"/>
        <end position="58"/>
    </location>
</feature>
<dbReference type="CDD" id="cd06225">
    <property type="entry name" value="HAMP"/>
    <property type="match status" value="1"/>
</dbReference>
<dbReference type="Proteomes" id="UP000184035">
    <property type="component" value="Unassembled WGS sequence"/>
</dbReference>
<dbReference type="GO" id="GO:0000155">
    <property type="term" value="F:phosphorelay sensor kinase activity"/>
    <property type="evidence" value="ECO:0007669"/>
    <property type="project" value="InterPro"/>
</dbReference>
<keyword evidence="4" id="KW-0597">Phosphoprotein</keyword>
<dbReference type="SMART" id="SM00304">
    <property type="entry name" value="HAMP"/>
    <property type="match status" value="1"/>
</dbReference>
<reference evidence="15 16" key="1">
    <citation type="submission" date="2016-11" db="EMBL/GenBank/DDBJ databases">
        <authorList>
            <person name="Jaros S."/>
            <person name="Januszkiewicz K."/>
            <person name="Wedrychowicz H."/>
        </authorList>
    </citation>
    <scope>NUCLEOTIDE SEQUENCE [LARGE SCALE GENOMIC DNA]</scope>
    <source>
        <strain evidence="15 16">DSM 2631</strain>
    </source>
</reference>
<sequence>MIIKLKKENKQKININQRTYKLFNFKFLKKLKNKITFGVAILLILGGVLLNISFKYIIYYNSNKSIKNDMIMIKNNSSEFIKQYFLINNEEIDEINILKNSYKLTNKLSKYYNCTIGIYNTNGEYGNQCIKNQKDDNIKDHIEKAKNNKSYIYLVKNNKDRTAYYAYQLYDKSQFLGIVEIIKDYNELIVNNENIYLIFTLVEIIFFSIILVIIYFIVLKSTKSLENLQKGVKEISKGNYNYEMEENIKNDEIDDLIKEYNNMRKRIKKQIEDIHSLEKNRREFFCNVTHELKTPLTSITGYGELLLTNYNNEKLRDKAIASIIKESNKLNEMICNILEVSRGQIISNEREKINIEKLVKNIIDEMNIRIERKNIDIIWQLEEGIISAPLKEFKSVIINLLENAFKYSVDNTFIKVYGRKENDKYLLEIKNTTNNLDYKFKYKAFEPFLRGNNSKGNKGNGLGLYICKYIIEEIDGKIEMDIIENEVTLNLYLILL</sequence>
<evidence type="ECO:0000259" key="14">
    <source>
        <dbReference type="PROSITE" id="PS50885"/>
    </source>
</evidence>
<feature type="coiled-coil region" evidence="11">
    <location>
        <begin position="246"/>
        <end position="280"/>
    </location>
</feature>
<evidence type="ECO:0000256" key="3">
    <source>
        <dbReference type="ARBA" id="ARBA00012438"/>
    </source>
</evidence>
<dbReference type="Pfam" id="PF00512">
    <property type="entry name" value="HisKA"/>
    <property type="match status" value="1"/>
</dbReference>
<proteinExistence type="predicted"/>
<keyword evidence="7" id="KW-0418">Kinase</keyword>
<dbReference type="SUPFAM" id="SSF47384">
    <property type="entry name" value="Homodimeric domain of signal transducing histidine kinase"/>
    <property type="match status" value="1"/>
</dbReference>
<evidence type="ECO:0000256" key="7">
    <source>
        <dbReference type="ARBA" id="ARBA00022777"/>
    </source>
</evidence>
<evidence type="ECO:0000256" key="4">
    <source>
        <dbReference type="ARBA" id="ARBA00022553"/>
    </source>
</evidence>
<dbReference type="SUPFAM" id="SSF158472">
    <property type="entry name" value="HAMP domain-like"/>
    <property type="match status" value="1"/>
</dbReference>
<gene>
    <name evidence="15" type="ORF">SAMN05443638_101109</name>
</gene>
<evidence type="ECO:0000256" key="11">
    <source>
        <dbReference type="SAM" id="Coils"/>
    </source>
</evidence>
<dbReference type="PANTHER" id="PTHR45528:SF10">
    <property type="entry name" value="METHYL-ACCEPTING CHEMOTAXIS PROTEIN"/>
    <property type="match status" value="1"/>
</dbReference>
<dbReference type="STRING" id="1533.SAMN05443638_101109"/>